<accession>A0A098BWB9</accession>
<evidence type="ECO:0000313" key="2">
    <source>
        <dbReference type="EMBL" id="CDZ92520.1"/>
    </source>
</evidence>
<dbReference type="InterPro" id="IPR024520">
    <property type="entry name" value="DUF3558"/>
</dbReference>
<evidence type="ECO:0000256" key="1">
    <source>
        <dbReference type="SAM" id="SignalP"/>
    </source>
</evidence>
<sequence>MTAGRTGVAITGALIVLATLSACTASSPNSVSPDEAPSAPTTTTRVPRLVDESDRPLVAFDPCLDIPDDVLAAAGYDPNSEDNADFAATHYTMLGCSYDGVLKFPDVAAYGLTVRSANFDWAIELQKTADNGDDVIPSEIAGRRALLKTNQSLPERCGLSIETSYGVLIFAQVLFGKGGARVPEAQWCTGLEDTAERIVAVLEDFESHTR</sequence>
<proteinExistence type="predicted"/>
<name>A0A098BWB9_9NOCA</name>
<keyword evidence="1" id="KW-0732">Signal</keyword>
<dbReference type="Pfam" id="PF12079">
    <property type="entry name" value="DUF3558"/>
    <property type="match status" value="1"/>
</dbReference>
<feature type="signal peptide" evidence="1">
    <location>
        <begin position="1"/>
        <end position="24"/>
    </location>
</feature>
<dbReference type="PROSITE" id="PS51257">
    <property type="entry name" value="PROKAR_LIPOPROTEIN"/>
    <property type="match status" value="1"/>
</dbReference>
<dbReference type="RefSeq" id="WP_051009358.1">
    <property type="nucleotide sequence ID" value="NZ_CP024315.1"/>
</dbReference>
<dbReference type="Proteomes" id="UP000042997">
    <property type="component" value="Unassembled WGS sequence"/>
</dbReference>
<reference evidence="2 3" key="1">
    <citation type="journal article" date="2014" name="Genome Announc.">
        <title>Draft Genome Sequence of Propane- and Butane-Oxidizing Actinobacterium Rhodococcus ruber IEGM 231.</title>
        <authorList>
            <person name="Ivshina I.B."/>
            <person name="Kuyukina M.S."/>
            <person name="Krivoruchko A.V."/>
            <person name="Barbe V."/>
            <person name="Fischer C."/>
        </authorList>
    </citation>
    <scope>NUCLEOTIDE SEQUENCE [LARGE SCALE GENOMIC DNA]</scope>
</reference>
<feature type="chain" id="PRO_5001938682" description="DUF3558 domain-containing protein" evidence="1">
    <location>
        <begin position="25"/>
        <end position="210"/>
    </location>
</feature>
<gene>
    <name evidence="2" type="ORF">RHRU231_960049</name>
</gene>
<organism evidence="2 3">
    <name type="scientific">Rhodococcus ruber</name>
    <dbReference type="NCBI Taxonomy" id="1830"/>
    <lineage>
        <taxon>Bacteria</taxon>
        <taxon>Bacillati</taxon>
        <taxon>Actinomycetota</taxon>
        <taxon>Actinomycetes</taxon>
        <taxon>Mycobacteriales</taxon>
        <taxon>Nocardiaceae</taxon>
        <taxon>Rhodococcus</taxon>
    </lineage>
</organism>
<dbReference type="AlphaFoldDB" id="A0A098BWB9"/>
<evidence type="ECO:0000313" key="3">
    <source>
        <dbReference type="Proteomes" id="UP000042997"/>
    </source>
</evidence>
<evidence type="ECO:0008006" key="4">
    <source>
        <dbReference type="Google" id="ProtNLM"/>
    </source>
</evidence>
<dbReference type="EMBL" id="CCSD01000112">
    <property type="protein sequence ID" value="CDZ92520.1"/>
    <property type="molecule type" value="Genomic_DNA"/>
</dbReference>
<protein>
    <recommendedName>
        <fullName evidence="4">DUF3558 domain-containing protein</fullName>
    </recommendedName>
</protein>